<dbReference type="Proteomes" id="UP000242815">
    <property type="component" value="Unassembled WGS sequence"/>
</dbReference>
<sequence length="59" mass="6254">MSPIDELHLMLGLLVLGFVLLGIGFNFRDKGWGIAVMMAGAIVVLVTIAARIIDAVSLT</sequence>
<reference evidence="2 3" key="1">
    <citation type="submission" date="2016-10" db="EMBL/GenBank/DDBJ databases">
        <authorList>
            <person name="de Groot N.N."/>
        </authorList>
    </citation>
    <scope>NUCLEOTIDE SEQUENCE [LARGE SCALE GENOMIC DNA]</scope>
    <source>
        <strain evidence="2 3">JCM 18415</strain>
    </source>
</reference>
<evidence type="ECO:0000313" key="2">
    <source>
        <dbReference type="EMBL" id="SFQ82647.1"/>
    </source>
</evidence>
<name>A0A1I6BP60_9GAMM</name>
<accession>A0A1I6BP60</accession>
<dbReference type="EMBL" id="FOYD01000005">
    <property type="protein sequence ID" value="SFQ82647.1"/>
    <property type="molecule type" value="Genomic_DNA"/>
</dbReference>
<gene>
    <name evidence="2" type="ORF">SAMN05216578_10571</name>
</gene>
<organism evidence="2 3">
    <name type="scientific">Halopseudomonas formosensis</name>
    <dbReference type="NCBI Taxonomy" id="1002526"/>
    <lineage>
        <taxon>Bacteria</taxon>
        <taxon>Pseudomonadati</taxon>
        <taxon>Pseudomonadota</taxon>
        <taxon>Gammaproteobacteria</taxon>
        <taxon>Pseudomonadales</taxon>
        <taxon>Pseudomonadaceae</taxon>
        <taxon>Halopseudomonas</taxon>
    </lineage>
</organism>
<evidence type="ECO:0000313" key="3">
    <source>
        <dbReference type="Proteomes" id="UP000242815"/>
    </source>
</evidence>
<feature type="transmembrane region" description="Helical" evidence="1">
    <location>
        <begin position="7"/>
        <end position="25"/>
    </location>
</feature>
<proteinExistence type="predicted"/>
<keyword evidence="1" id="KW-0812">Transmembrane</keyword>
<protein>
    <submittedName>
        <fullName evidence="2">Uncharacterized protein</fullName>
    </submittedName>
</protein>
<dbReference type="RefSeq" id="WP_090538768.1">
    <property type="nucleotide sequence ID" value="NZ_FOYD01000005.1"/>
</dbReference>
<evidence type="ECO:0000256" key="1">
    <source>
        <dbReference type="SAM" id="Phobius"/>
    </source>
</evidence>
<feature type="transmembrane region" description="Helical" evidence="1">
    <location>
        <begin position="31"/>
        <end position="53"/>
    </location>
</feature>
<dbReference type="OrthoDB" id="6945512at2"/>
<keyword evidence="1" id="KW-0472">Membrane</keyword>
<keyword evidence="1" id="KW-1133">Transmembrane helix</keyword>
<dbReference type="AlphaFoldDB" id="A0A1I6BP60"/>